<evidence type="ECO:0000259" key="10">
    <source>
        <dbReference type="Pfam" id="PF01743"/>
    </source>
</evidence>
<feature type="compositionally biased region" description="Basic residues" evidence="9">
    <location>
        <begin position="448"/>
        <end position="457"/>
    </location>
</feature>
<dbReference type="InterPro" id="IPR043519">
    <property type="entry name" value="NT_sf"/>
</dbReference>
<evidence type="ECO:0000256" key="8">
    <source>
        <dbReference type="RuleBase" id="RU003953"/>
    </source>
</evidence>
<dbReference type="NCBIfam" id="TIGR01942">
    <property type="entry name" value="pcnB"/>
    <property type="match status" value="1"/>
</dbReference>
<dbReference type="Proteomes" id="UP001500359">
    <property type="component" value="Unassembled WGS sequence"/>
</dbReference>
<evidence type="ECO:0000256" key="3">
    <source>
        <dbReference type="ARBA" id="ARBA00022741"/>
    </source>
</evidence>
<evidence type="ECO:0000313" key="14">
    <source>
        <dbReference type="Proteomes" id="UP001500359"/>
    </source>
</evidence>
<reference evidence="13 14" key="1">
    <citation type="journal article" date="2019" name="Int. J. Syst. Evol. Microbiol.">
        <title>The Global Catalogue of Microorganisms (GCM) 10K type strain sequencing project: providing services to taxonomists for standard genome sequencing and annotation.</title>
        <authorList>
            <consortium name="The Broad Institute Genomics Platform"/>
            <consortium name="The Broad Institute Genome Sequencing Center for Infectious Disease"/>
            <person name="Wu L."/>
            <person name="Ma J."/>
        </authorList>
    </citation>
    <scope>NUCLEOTIDE SEQUENCE [LARGE SCALE GENOMIC DNA]</scope>
    <source>
        <strain evidence="13 14">JCM 15896</strain>
    </source>
</reference>
<keyword evidence="1 7" id="KW-0507">mRNA processing</keyword>
<sequence length="463" mass="53206">MIKKVKNALAGSATEYHSDLLDPKVIPRGEHGISREGISDNALKVLYRLNSAGFDAYLVGGCVRDLIVGLQPKDFDVVTNATPDEVKSLFKNCRLIGRRFRLAHVVFGREIIEVATFRGHHQNSPDEKKKSPKEALGKQNQEGQILRDNVFGSIEEDAERRDFTINAMYYRVTDFTVTDFANGMQAIKNKRIELIGDPETRYREDPVRMIRAVRFAAKLNMQISESSAQAIHELGSLLSNIPPARLFEEVIKLFASGQGLSTFKLMQEFDLMQPLFPQLSPLLKDPKSRENQFIERVLINTDNRINTGLRVTPAFMYAAFLWYPIEEHTQKLMDEAGLNHFDAFNIAINDVLHRQIQRIMIPKRFSTTMREIWQLQLRLPKRFGRRAYQMLEHPRFRAAYDFLLLRGQVEGGALLELADWWTEFQEVSAEQRKNMLVKLREAEGGSARRPRRRRSSTKKPASS</sequence>
<gene>
    <name evidence="7 13" type="primary">pcnB</name>
    <name evidence="13" type="ORF">GCM10009114_10820</name>
</gene>
<keyword evidence="5 7" id="KW-0694">RNA-binding</keyword>
<dbReference type="CDD" id="cd05398">
    <property type="entry name" value="NT_ClassII-CCAase"/>
    <property type="match status" value="1"/>
</dbReference>
<dbReference type="EC" id="2.7.7.19" evidence="7"/>
<keyword evidence="14" id="KW-1185">Reference proteome</keyword>
<evidence type="ECO:0000313" key="13">
    <source>
        <dbReference type="EMBL" id="GAA0854546.1"/>
    </source>
</evidence>
<dbReference type="InterPro" id="IPR010206">
    <property type="entry name" value="PolA_pol_I"/>
</dbReference>
<dbReference type="GO" id="GO:0016779">
    <property type="term" value="F:nucleotidyltransferase activity"/>
    <property type="evidence" value="ECO:0007669"/>
    <property type="project" value="UniProtKB-KW"/>
</dbReference>
<protein>
    <recommendedName>
        <fullName evidence="7">Poly(A) polymerase I</fullName>
        <shortName evidence="7">PAP I</shortName>
        <ecNumber evidence="7">2.7.7.19</ecNumber>
    </recommendedName>
</protein>
<feature type="active site" evidence="7">
    <location>
        <position position="74"/>
    </location>
</feature>
<keyword evidence="3 7" id="KW-0547">Nucleotide-binding</keyword>
<feature type="active site" evidence="7">
    <location>
        <position position="76"/>
    </location>
</feature>
<evidence type="ECO:0000259" key="11">
    <source>
        <dbReference type="Pfam" id="PF12626"/>
    </source>
</evidence>
<evidence type="ECO:0000256" key="9">
    <source>
        <dbReference type="SAM" id="MobiDB-lite"/>
    </source>
</evidence>
<feature type="active site" evidence="7">
    <location>
        <position position="162"/>
    </location>
</feature>
<comment type="caution">
    <text evidence="13">The sequence shown here is derived from an EMBL/GenBank/DDBJ whole genome shotgun (WGS) entry which is preliminary data.</text>
</comment>
<dbReference type="PANTHER" id="PTHR43051:SF1">
    <property type="entry name" value="POLYNUCLEOTIDE ADENYLYLTRANSFERASE FAMILY PROTEIN"/>
    <property type="match status" value="1"/>
</dbReference>
<accession>A0ABN1LEL8</accession>
<evidence type="ECO:0000256" key="7">
    <source>
        <dbReference type="HAMAP-Rule" id="MF_00957"/>
    </source>
</evidence>
<dbReference type="Pfam" id="PF01743">
    <property type="entry name" value="PolyA_pol"/>
    <property type="match status" value="1"/>
</dbReference>
<name>A0ABN1LEL8_9ALTE</name>
<evidence type="ECO:0000256" key="2">
    <source>
        <dbReference type="ARBA" id="ARBA00022679"/>
    </source>
</evidence>
<evidence type="ECO:0000256" key="1">
    <source>
        <dbReference type="ARBA" id="ARBA00022664"/>
    </source>
</evidence>
<feature type="compositionally biased region" description="Basic and acidic residues" evidence="9">
    <location>
        <begin position="123"/>
        <end position="136"/>
    </location>
</feature>
<feature type="region of interest" description="Disordered" evidence="9">
    <location>
        <begin position="439"/>
        <end position="463"/>
    </location>
</feature>
<comment type="similarity">
    <text evidence="7 8">Belongs to the tRNA nucleotidyltransferase/poly(A) polymerase family.</text>
</comment>
<dbReference type="Pfam" id="PF12626">
    <property type="entry name" value="PolyA_pol_arg_C"/>
    <property type="match status" value="1"/>
</dbReference>
<feature type="domain" description="Polymerase A arginine-rich C-terminal" evidence="11">
    <location>
        <begin position="337"/>
        <end position="454"/>
    </location>
</feature>
<evidence type="ECO:0000259" key="12">
    <source>
        <dbReference type="Pfam" id="PF12627"/>
    </source>
</evidence>
<dbReference type="Gene3D" id="1.10.3090.10">
    <property type="entry name" value="cca-adding enzyme, domain 2"/>
    <property type="match status" value="1"/>
</dbReference>
<proteinExistence type="inferred from homology"/>
<dbReference type="InterPro" id="IPR025866">
    <property type="entry name" value="PolyA_pol_arg_C_dom"/>
</dbReference>
<keyword evidence="2 7" id="KW-0808">Transferase</keyword>
<dbReference type="SUPFAM" id="SSF81301">
    <property type="entry name" value="Nucleotidyltransferase"/>
    <property type="match status" value="1"/>
</dbReference>
<organism evidence="13 14">
    <name type="scientific">Aliiglaciecola litoralis</name>
    <dbReference type="NCBI Taxonomy" id="582857"/>
    <lineage>
        <taxon>Bacteria</taxon>
        <taxon>Pseudomonadati</taxon>
        <taxon>Pseudomonadota</taxon>
        <taxon>Gammaproteobacteria</taxon>
        <taxon>Alteromonadales</taxon>
        <taxon>Alteromonadaceae</taxon>
        <taxon>Aliiglaciecola</taxon>
    </lineage>
</organism>
<dbReference type="InterPro" id="IPR002646">
    <property type="entry name" value="PolA_pol_head_dom"/>
</dbReference>
<dbReference type="HAMAP" id="MF_00957">
    <property type="entry name" value="PolyA_pol"/>
    <property type="match status" value="1"/>
</dbReference>
<dbReference type="Pfam" id="PF12627">
    <property type="entry name" value="PolyA_pol_RNAbd"/>
    <property type="match status" value="1"/>
</dbReference>
<evidence type="ECO:0000256" key="4">
    <source>
        <dbReference type="ARBA" id="ARBA00022840"/>
    </source>
</evidence>
<keyword evidence="4 7" id="KW-0067">ATP-binding</keyword>
<dbReference type="PANTHER" id="PTHR43051">
    <property type="entry name" value="POLYNUCLEOTIDE ADENYLYLTRANSFERASE FAMILY PROTEIN"/>
    <property type="match status" value="1"/>
</dbReference>
<evidence type="ECO:0000256" key="6">
    <source>
        <dbReference type="ARBA" id="ARBA00023163"/>
    </source>
</evidence>
<feature type="domain" description="Poly A polymerase head" evidence="10">
    <location>
        <begin position="56"/>
        <end position="192"/>
    </location>
</feature>
<dbReference type="InterPro" id="IPR032828">
    <property type="entry name" value="PolyA_RNA-bd"/>
</dbReference>
<dbReference type="EMBL" id="BAAAFD010000002">
    <property type="protein sequence ID" value="GAA0854546.1"/>
    <property type="molecule type" value="Genomic_DNA"/>
</dbReference>
<dbReference type="InterPro" id="IPR052191">
    <property type="entry name" value="tRNA_ntf/polyA_polymerase_I"/>
</dbReference>
<feature type="domain" description="tRNA nucleotidyltransferase/poly(A) polymerase RNA and SrmB- binding" evidence="12">
    <location>
        <begin position="220"/>
        <end position="281"/>
    </location>
</feature>
<keyword evidence="6 7" id="KW-0804">Transcription</keyword>
<feature type="region of interest" description="Disordered" evidence="9">
    <location>
        <begin position="118"/>
        <end position="140"/>
    </location>
</feature>
<dbReference type="SUPFAM" id="SSF81891">
    <property type="entry name" value="Poly A polymerase C-terminal region-like"/>
    <property type="match status" value="1"/>
</dbReference>
<comment type="catalytic activity">
    <reaction evidence="7">
        <text>RNA(n) + ATP = RNA(n)-3'-adenine ribonucleotide + diphosphate</text>
        <dbReference type="Rhea" id="RHEA:11332"/>
        <dbReference type="Rhea" id="RHEA-COMP:14527"/>
        <dbReference type="Rhea" id="RHEA-COMP:17347"/>
        <dbReference type="ChEBI" id="CHEBI:30616"/>
        <dbReference type="ChEBI" id="CHEBI:33019"/>
        <dbReference type="ChEBI" id="CHEBI:140395"/>
        <dbReference type="ChEBI" id="CHEBI:173115"/>
        <dbReference type="EC" id="2.7.7.19"/>
    </reaction>
</comment>
<dbReference type="Gene3D" id="3.30.460.10">
    <property type="entry name" value="Beta Polymerase, domain 2"/>
    <property type="match status" value="1"/>
</dbReference>
<comment type="function">
    <text evidence="7">Adds poly(A) tail to the 3' end of many RNAs, which usually targets these RNAs for decay. Plays a significant role in the global control of gene expression, through influencing the rate of transcript degradation, and in the general RNA quality control.</text>
</comment>
<evidence type="ECO:0000256" key="5">
    <source>
        <dbReference type="ARBA" id="ARBA00022884"/>
    </source>
</evidence>
<keyword evidence="13" id="KW-0548">Nucleotidyltransferase</keyword>